<comment type="caution">
    <text evidence="3">The sequence shown here is derived from an EMBL/GenBank/DDBJ whole genome shotgun (WGS) entry which is preliminary data.</text>
</comment>
<feature type="chain" id="PRO_5019779419" description="LPXTG-motif cell wall-anchored protein" evidence="2">
    <location>
        <begin position="28"/>
        <end position="207"/>
    </location>
</feature>
<keyword evidence="4" id="KW-1185">Reference proteome</keyword>
<sequence>MKLISKIAISAGIAGIAALAVVAPANAATSQPIEDTIGTIAPGTSGDIGFYYSNGDATANTGNVTIVLTAPTNATFNQNEVWGMDFPGGESSGSSRPVLTGCTLNGTSTQMTCTGNLTVMAPVGGKQSTLQLTANVAVAADTAAETTFNNGSAVITGGGGITGGTVSLGYKTPAEAETPVIAPVIGAGALAAAGIAGGVALLRRKRA</sequence>
<protein>
    <recommendedName>
        <fullName evidence="5">LPXTG-motif cell wall-anchored protein</fullName>
    </recommendedName>
</protein>
<evidence type="ECO:0000256" key="1">
    <source>
        <dbReference type="SAM" id="Phobius"/>
    </source>
</evidence>
<feature type="transmembrane region" description="Helical" evidence="1">
    <location>
        <begin position="180"/>
        <end position="202"/>
    </location>
</feature>
<name>A0A495ID25_9MICO</name>
<evidence type="ECO:0008006" key="5">
    <source>
        <dbReference type="Google" id="ProtNLM"/>
    </source>
</evidence>
<keyword evidence="1" id="KW-1133">Transmembrane helix</keyword>
<dbReference type="OrthoDB" id="5161808at2"/>
<feature type="signal peptide" evidence="2">
    <location>
        <begin position="1"/>
        <end position="27"/>
    </location>
</feature>
<dbReference type="RefSeq" id="WP_121367924.1">
    <property type="nucleotide sequence ID" value="NZ_RBKS01000001.1"/>
</dbReference>
<keyword evidence="2" id="KW-0732">Signal</keyword>
<gene>
    <name evidence="3" type="ORF">C8E83_0087</name>
</gene>
<evidence type="ECO:0000313" key="4">
    <source>
        <dbReference type="Proteomes" id="UP000280008"/>
    </source>
</evidence>
<keyword evidence="1" id="KW-0812">Transmembrane</keyword>
<reference evidence="3 4" key="1">
    <citation type="submission" date="2018-10" db="EMBL/GenBank/DDBJ databases">
        <title>Sequencing the genomes of 1000 actinobacteria strains.</title>
        <authorList>
            <person name="Klenk H.-P."/>
        </authorList>
    </citation>
    <scope>NUCLEOTIDE SEQUENCE [LARGE SCALE GENOMIC DNA]</scope>
    <source>
        <strain evidence="3 4">DSM 17894</strain>
    </source>
</reference>
<organism evidence="3 4">
    <name type="scientific">Frondihabitans australicus</name>
    <dbReference type="NCBI Taxonomy" id="386892"/>
    <lineage>
        <taxon>Bacteria</taxon>
        <taxon>Bacillati</taxon>
        <taxon>Actinomycetota</taxon>
        <taxon>Actinomycetes</taxon>
        <taxon>Micrococcales</taxon>
        <taxon>Microbacteriaceae</taxon>
        <taxon>Frondihabitans</taxon>
    </lineage>
</organism>
<accession>A0A495ID25</accession>
<proteinExistence type="predicted"/>
<dbReference type="AlphaFoldDB" id="A0A495ID25"/>
<dbReference type="Proteomes" id="UP000280008">
    <property type="component" value="Unassembled WGS sequence"/>
</dbReference>
<keyword evidence="1" id="KW-0472">Membrane</keyword>
<evidence type="ECO:0000256" key="2">
    <source>
        <dbReference type="SAM" id="SignalP"/>
    </source>
</evidence>
<dbReference type="EMBL" id="RBKS01000001">
    <property type="protein sequence ID" value="RKR73005.1"/>
    <property type="molecule type" value="Genomic_DNA"/>
</dbReference>
<evidence type="ECO:0000313" key="3">
    <source>
        <dbReference type="EMBL" id="RKR73005.1"/>
    </source>
</evidence>